<sequence length="80" mass="9676">MKTKKVTTYEIYKSYIPKLEHKTFIILKHHGMLGKLFRGEEIELTSEGIHIKACWWREETFNQSKQYVPCVLKDENPYWN</sequence>
<name>A0A238XJ46_9FLAO</name>
<keyword evidence="2" id="KW-1185">Reference proteome</keyword>
<accession>A0A238XJ46</accession>
<dbReference type="Proteomes" id="UP000198412">
    <property type="component" value="Unassembled WGS sequence"/>
</dbReference>
<evidence type="ECO:0000313" key="2">
    <source>
        <dbReference type="Proteomes" id="UP000198412"/>
    </source>
</evidence>
<evidence type="ECO:0000313" key="1">
    <source>
        <dbReference type="EMBL" id="SNR58740.1"/>
    </source>
</evidence>
<dbReference type="RefSeq" id="WP_089378174.1">
    <property type="nucleotide sequence ID" value="NZ_FZNX01000003.1"/>
</dbReference>
<organism evidence="1 2">
    <name type="scientific">Lutibacter flavus</name>
    <dbReference type="NCBI Taxonomy" id="691689"/>
    <lineage>
        <taxon>Bacteria</taxon>
        <taxon>Pseudomonadati</taxon>
        <taxon>Bacteroidota</taxon>
        <taxon>Flavobacteriia</taxon>
        <taxon>Flavobacteriales</taxon>
        <taxon>Flavobacteriaceae</taxon>
        <taxon>Lutibacter</taxon>
    </lineage>
</organism>
<protein>
    <submittedName>
        <fullName evidence="1">Uncharacterized protein</fullName>
    </submittedName>
</protein>
<dbReference type="AlphaFoldDB" id="A0A238XJ46"/>
<proteinExistence type="predicted"/>
<reference evidence="2" key="1">
    <citation type="submission" date="2017-06" db="EMBL/GenBank/DDBJ databases">
        <authorList>
            <person name="Varghese N."/>
            <person name="Submissions S."/>
        </authorList>
    </citation>
    <scope>NUCLEOTIDE SEQUENCE [LARGE SCALE GENOMIC DNA]</scope>
    <source>
        <strain evidence="2">DSM 27993</strain>
    </source>
</reference>
<gene>
    <name evidence="1" type="ORF">SAMN04488111_1857</name>
</gene>
<dbReference type="EMBL" id="FZNX01000003">
    <property type="protein sequence ID" value="SNR58740.1"/>
    <property type="molecule type" value="Genomic_DNA"/>
</dbReference>